<dbReference type="PRINTS" id="PR00252">
    <property type="entry name" value="NRIONCHANNEL"/>
</dbReference>
<dbReference type="GO" id="GO:0016020">
    <property type="term" value="C:membrane"/>
    <property type="evidence" value="ECO:0007669"/>
    <property type="project" value="UniProtKB-SubCell"/>
</dbReference>
<dbReference type="PANTHER" id="PTHR18945">
    <property type="entry name" value="NEUROTRANSMITTER GATED ION CHANNEL"/>
    <property type="match status" value="1"/>
</dbReference>
<dbReference type="CDD" id="cd18989">
    <property type="entry name" value="LGIC_ECD_cation"/>
    <property type="match status" value="1"/>
</dbReference>
<evidence type="ECO:0000256" key="4">
    <source>
        <dbReference type="ARBA" id="ARBA00023136"/>
    </source>
</evidence>
<keyword evidence="9" id="KW-1185">Reference proteome</keyword>
<dbReference type="InterPro" id="IPR006029">
    <property type="entry name" value="Neurotrans-gated_channel_TM"/>
</dbReference>
<keyword evidence="5" id="KW-0406">Ion transport</keyword>
<name>A0AAD9JA88_9ANNE</name>
<feature type="transmembrane region" description="Helical" evidence="5">
    <location>
        <begin position="259"/>
        <end position="284"/>
    </location>
</feature>
<keyword evidence="2 5" id="KW-0812">Transmembrane</keyword>
<dbReference type="GO" id="GO:0004888">
    <property type="term" value="F:transmembrane signaling receptor activity"/>
    <property type="evidence" value="ECO:0007669"/>
    <property type="project" value="InterPro"/>
</dbReference>
<protein>
    <submittedName>
        <fullName evidence="8">Uncharacterized protein</fullName>
    </submittedName>
</protein>
<dbReference type="InterPro" id="IPR036719">
    <property type="entry name" value="Neuro-gated_channel_TM_sf"/>
</dbReference>
<gene>
    <name evidence="8" type="ORF">LSH36_456g01015</name>
</gene>
<keyword evidence="4 5" id="KW-0472">Membrane</keyword>
<comment type="caution">
    <text evidence="8">The sequence shown here is derived from an EMBL/GenBank/DDBJ whole genome shotgun (WGS) entry which is preliminary data.</text>
</comment>
<evidence type="ECO:0000256" key="1">
    <source>
        <dbReference type="ARBA" id="ARBA00004141"/>
    </source>
</evidence>
<evidence type="ECO:0000256" key="3">
    <source>
        <dbReference type="ARBA" id="ARBA00022989"/>
    </source>
</evidence>
<dbReference type="Proteomes" id="UP001208570">
    <property type="component" value="Unassembled WGS sequence"/>
</dbReference>
<dbReference type="PROSITE" id="PS00236">
    <property type="entry name" value="NEUROTR_ION_CHANNEL"/>
    <property type="match status" value="1"/>
</dbReference>
<dbReference type="EMBL" id="JAODUP010000455">
    <property type="protein sequence ID" value="KAK2149358.1"/>
    <property type="molecule type" value="Genomic_DNA"/>
</dbReference>
<proteinExistence type="inferred from homology"/>
<evidence type="ECO:0000313" key="8">
    <source>
        <dbReference type="EMBL" id="KAK2149358.1"/>
    </source>
</evidence>
<comment type="similarity">
    <text evidence="5">Belongs to the ligand-gated ion channel (TC 1.A.9) family.</text>
</comment>
<feature type="domain" description="Neurotransmitter-gated ion-channel transmembrane" evidence="7">
    <location>
        <begin position="265"/>
        <end position="467"/>
    </location>
</feature>
<dbReference type="AlphaFoldDB" id="A0AAD9JA88"/>
<keyword evidence="5" id="KW-0407">Ion channel</keyword>
<dbReference type="Gene3D" id="1.20.58.390">
    <property type="entry name" value="Neurotransmitter-gated ion-channel transmembrane domain"/>
    <property type="match status" value="2"/>
</dbReference>
<keyword evidence="5" id="KW-0813">Transport</keyword>
<dbReference type="InterPro" id="IPR038050">
    <property type="entry name" value="Neuro_actylchol_rec"/>
</dbReference>
<feature type="transmembrane region" description="Helical" evidence="5">
    <location>
        <begin position="290"/>
        <end position="308"/>
    </location>
</feature>
<dbReference type="GO" id="GO:0005230">
    <property type="term" value="F:extracellular ligand-gated monoatomic ion channel activity"/>
    <property type="evidence" value="ECO:0007669"/>
    <property type="project" value="InterPro"/>
</dbReference>
<dbReference type="InterPro" id="IPR018000">
    <property type="entry name" value="Neurotransmitter_ion_chnl_CS"/>
</dbReference>
<evidence type="ECO:0000256" key="2">
    <source>
        <dbReference type="ARBA" id="ARBA00022692"/>
    </source>
</evidence>
<dbReference type="SUPFAM" id="SSF90112">
    <property type="entry name" value="Neurotransmitter-gated ion-channel transmembrane pore"/>
    <property type="match status" value="1"/>
</dbReference>
<reference evidence="8" key="1">
    <citation type="journal article" date="2023" name="Mol. Biol. Evol.">
        <title>Third-Generation Sequencing Reveals the Adaptive Role of the Epigenome in Three Deep-Sea Polychaetes.</title>
        <authorList>
            <person name="Perez M."/>
            <person name="Aroh O."/>
            <person name="Sun Y."/>
            <person name="Lan Y."/>
            <person name="Juniper S.K."/>
            <person name="Young C.R."/>
            <person name="Angers B."/>
            <person name="Qian P.Y."/>
        </authorList>
    </citation>
    <scope>NUCLEOTIDE SEQUENCE</scope>
    <source>
        <strain evidence="8">P08H-3</strain>
    </source>
</reference>
<evidence type="ECO:0000259" key="6">
    <source>
        <dbReference type="Pfam" id="PF02931"/>
    </source>
</evidence>
<accession>A0AAD9JA88</accession>
<feature type="transmembrane region" description="Helical" evidence="5">
    <location>
        <begin position="320"/>
        <end position="347"/>
    </location>
</feature>
<dbReference type="FunFam" id="1.20.58.390:FF:000043">
    <property type="entry name" value="AcetylCholine Receptor"/>
    <property type="match status" value="1"/>
</dbReference>
<dbReference type="FunFam" id="2.70.170.10:FF:000028">
    <property type="entry name" value="AcetylCholine Receptor"/>
    <property type="match status" value="1"/>
</dbReference>
<dbReference type="InterPro" id="IPR036734">
    <property type="entry name" value="Neur_chan_lig-bd_sf"/>
</dbReference>
<dbReference type="Pfam" id="PF02931">
    <property type="entry name" value="Neur_chan_LBD"/>
    <property type="match status" value="1"/>
</dbReference>
<dbReference type="InterPro" id="IPR006201">
    <property type="entry name" value="Neur_channel"/>
</dbReference>
<dbReference type="Gene3D" id="2.70.170.10">
    <property type="entry name" value="Neurotransmitter-gated ion-channel ligand-binding domain"/>
    <property type="match status" value="1"/>
</dbReference>
<organism evidence="8 9">
    <name type="scientific">Paralvinella palmiformis</name>
    <dbReference type="NCBI Taxonomy" id="53620"/>
    <lineage>
        <taxon>Eukaryota</taxon>
        <taxon>Metazoa</taxon>
        <taxon>Spiralia</taxon>
        <taxon>Lophotrochozoa</taxon>
        <taxon>Annelida</taxon>
        <taxon>Polychaeta</taxon>
        <taxon>Sedentaria</taxon>
        <taxon>Canalipalpata</taxon>
        <taxon>Terebellida</taxon>
        <taxon>Terebelliformia</taxon>
        <taxon>Alvinellidae</taxon>
        <taxon>Paralvinella</taxon>
    </lineage>
</organism>
<evidence type="ECO:0000259" key="7">
    <source>
        <dbReference type="Pfam" id="PF02932"/>
    </source>
</evidence>
<dbReference type="InterPro" id="IPR006202">
    <property type="entry name" value="Neur_chan_lig-bd"/>
</dbReference>
<dbReference type="CDD" id="cd19051">
    <property type="entry name" value="LGIC_TM_cation"/>
    <property type="match status" value="1"/>
</dbReference>
<dbReference type="SUPFAM" id="SSF63712">
    <property type="entry name" value="Nicotinic receptor ligand binding domain-like"/>
    <property type="match status" value="1"/>
</dbReference>
<evidence type="ECO:0000256" key="5">
    <source>
        <dbReference type="RuleBase" id="RU000687"/>
    </source>
</evidence>
<sequence>MKRSRRRNNLQICPTPRFEHGCDDVTGKNRIVVSEAALIEKLFRDYDKRSRPVKSIDTPVVVAVDLYPIITEQLNEREQKLVSHVWLYLEWQDEYLHWNSSEWSDTRYITVSAKDIWRPELVIRNRDVTISSYKAKHLSNSAGSVHGEVVNSAAQFRVTIIETGIVSMMTAGETQTSCLVDITYFPFDDQACYIEIASWTDGNSRVKLVNMSSTLDLSGYRIGGQWIVIGTEVQRQTQNETADDYTSLVFIMYLRRKPLYYVFNLVLPSVILAMLALLVFILPPEAGEKMSLGITVLLSFTVFQLLVADSMPKTSEYIPVVAIYITSTMVMTAFSLLLSVGILSLHYHWPDEALGERCKRIADFFAKGLCMKTYWSSPSVHKQRAAANERRTFKSMTWNYKTNNETLNQYILLANIVDDLKYLRNTREEDDSSRARRCDWVQVARVFDRFLLTVFLIFNIVMVIALFVIFPSTKSSRPNLRSPVTPNILN</sequence>
<feature type="transmembrane region" description="Helical" evidence="5">
    <location>
        <begin position="450"/>
        <end position="470"/>
    </location>
</feature>
<feature type="domain" description="Neurotransmitter-gated ion-channel ligand-binding" evidence="6">
    <location>
        <begin position="36"/>
        <end position="258"/>
    </location>
</feature>
<evidence type="ECO:0000313" key="9">
    <source>
        <dbReference type="Proteomes" id="UP001208570"/>
    </source>
</evidence>
<keyword evidence="3 5" id="KW-1133">Transmembrane helix</keyword>
<dbReference type="Pfam" id="PF02932">
    <property type="entry name" value="Neur_chan_memb"/>
    <property type="match status" value="1"/>
</dbReference>
<comment type="subcellular location">
    <subcellularLocation>
        <location evidence="1">Membrane</location>
        <topology evidence="1">Multi-pass membrane protein</topology>
    </subcellularLocation>
</comment>